<feature type="compositionally biased region" description="Basic and acidic residues" evidence="1">
    <location>
        <begin position="206"/>
        <end position="227"/>
    </location>
</feature>
<organism evidence="4">
    <name type="scientific">Echinostoma caproni</name>
    <dbReference type="NCBI Taxonomy" id="27848"/>
    <lineage>
        <taxon>Eukaryota</taxon>
        <taxon>Metazoa</taxon>
        <taxon>Spiralia</taxon>
        <taxon>Lophotrochozoa</taxon>
        <taxon>Platyhelminthes</taxon>
        <taxon>Trematoda</taxon>
        <taxon>Digenea</taxon>
        <taxon>Plagiorchiida</taxon>
        <taxon>Echinostomata</taxon>
        <taxon>Echinostomatoidea</taxon>
        <taxon>Echinostomatidae</taxon>
        <taxon>Echinostoma</taxon>
    </lineage>
</organism>
<reference evidence="4" key="1">
    <citation type="submission" date="2016-06" db="UniProtKB">
        <authorList>
            <consortium name="WormBaseParasite"/>
        </authorList>
    </citation>
    <scope>IDENTIFICATION</scope>
</reference>
<dbReference type="Proteomes" id="UP000272942">
    <property type="component" value="Unassembled WGS sequence"/>
</dbReference>
<dbReference type="AlphaFoldDB" id="A0A183AJ02"/>
<feature type="region of interest" description="Disordered" evidence="1">
    <location>
        <begin position="206"/>
        <end position="230"/>
    </location>
</feature>
<proteinExistence type="predicted"/>
<dbReference type="EMBL" id="UZAN01043979">
    <property type="protein sequence ID" value="VDP79732.1"/>
    <property type="molecule type" value="Genomic_DNA"/>
</dbReference>
<dbReference type="OrthoDB" id="8068635at2759"/>
<name>A0A183AJ02_9TREM</name>
<sequence>MHSLCVTQSFWADSTNYGLRFNEAKLLSNLEYTNSSVVWLGMEIRNDLSIMIPEAPPPLFCQYSGLPLFASECLWRLYRSRPGYNIWRFAFRNMPVVYYQDAKQKRPFRFSGVESLNAYRLGIRLATLIWISIKTSPDRLRLLQPDISRCLAGIIKCKFHALLGPRQWRLHRLARNAFIKRLHLHRGELMHLFRALQIFSQPDKRRTDRFSLDPRPNTHESSADHSPAHATVTPILSDSSLATTSNSLAIVPFE</sequence>
<dbReference type="WBParaSite" id="ECPE_0000695101-mRNA-1">
    <property type="protein sequence ID" value="ECPE_0000695101-mRNA-1"/>
    <property type="gene ID" value="ECPE_0000695101"/>
</dbReference>
<accession>A0A183AJ02</accession>
<protein>
    <submittedName>
        <fullName evidence="4">PMD domain-containing protein</fullName>
    </submittedName>
</protein>
<evidence type="ECO:0000313" key="4">
    <source>
        <dbReference type="WBParaSite" id="ECPE_0000695101-mRNA-1"/>
    </source>
</evidence>
<keyword evidence="3" id="KW-1185">Reference proteome</keyword>
<evidence type="ECO:0000313" key="3">
    <source>
        <dbReference type="Proteomes" id="UP000272942"/>
    </source>
</evidence>
<reference evidence="2 3" key="2">
    <citation type="submission" date="2018-11" db="EMBL/GenBank/DDBJ databases">
        <authorList>
            <consortium name="Pathogen Informatics"/>
        </authorList>
    </citation>
    <scope>NUCLEOTIDE SEQUENCE [LARGE SCALE GENOMIC DNA]</scope>
    <source>
        <strain evidence="2 3">Egypt</strain>
    </source>
</reference>
<gene>
    <name evidence="2" type="ORF">ECPE_LOCUS6937</name>
</gene>
<evidence type="ECO:0000313" key="2">
    <source>
        <dbReference type="EMBL" id="VDP79732.1"/>
    </source>
</evidence>
<evidence type="ECO:0000256" key="1">
    <source>
        <dbReference type="SAM" id="MobiDB-lite"/>
    </source>
</evidence>